<evidence type="ECO:0000313" key="1">
    <source>
        <dbReference type="EMBL" id="MDR6221700.1"/>
    </source>
</evidence>
<dbReference type="Proteomes" id="UP001185015">
    <property type="component" value="Unassembled WGS sequence"/>
</dbReference>
<protein>
    <recommendedName>
        <fullName evidence="3">DUF3795 domain-containing protein</fullName>
    </recommendedName>
</protein>
<dbReference type="EMBL" id="JAVDQI010000001">
    <property type="protein sequence ID" value="MDR6221700.1"/>
    <property type="molecule type" value="Genomic_DNA"/>
</dbReference>
<dbReference type="InterPro" id="IPR024227">
    <property type="entry name" value="DUF3795"/>
</dbReference>
<reference evidence="1 2" key="1">
    <citation type="submission" date="2023-07" db="EMBL/GenBank/DDBJ databases">
        <title>Genomic Encyclopedia of Type Strains, Phase IV (KMG-IV): sequencing the most valuable type-strain genomes for metagenomic binning, comparative biology and taxonomic classification.</title>
        <authorList>
            <person name="Goeker M."/>
        </authorList>
    </citation>
    <scope>NUCLEOTIDE SEQUENCE [LARGE SCALE GENOMIC DNA]</scope>
    <source>
        <strain evidence="1 2">DSM 17273</strain>
    </source>
</reference>
<organism evidence="1 2">
    <name type="scientific">Methanococcoides alaskense</name>
    <dbReference type="NCBI Taxonomy" id="325778"/>
    <lineage>
        <taxon>Archaea</taxon>
        <taxon>Methanobacteriati</taxon>
        <taxon>Methanobacteriota</taxon>
        <taxon>Stenosarchaea group</taxon>
        <taxon>Methanomicrobia</taxon>
        <taxon>Methanosarcinales</taxon>
        <taxon>Methanosarcinaceae</taxon>
        <taxon>Methanococcoides</taxon>
    </lineage>
</organism>
<keyword evidence="2" id="KW-1185">Reference proteome</keyword>
<evidence type="ECO:0008006" key="3">
    <source>
        <dbReference type="Google" id="ProtNLM"/>
    </source>
</evidence>
<accession>A0AA90TX58</accession>
<gene>
    <name evidence="1" type="ORF">J2750_000132</name>
</gene>
<evidence type="ECO:0000313" key="2">
    <source>
        <dbReference type="Proteomes" id="UP001185015"/>
    </source>
</evidence>
<dbReference type="Pfam" id="PF12675">
    <property type="entry name" value="DUF3795"/>
    <property type="match status" value="1"/>
</dbReference>
<proteinExistence type="predicted"/>
<sequence length="150" mass="16246">MDIKELTSPCGMGCFACGVYKDNITDEMAQSLAGMLGIEAKDVVPCDGCRSERGSIFLGTTGCPTKTCVESKGLHNCSECSEFPCENQMPVADQANIFPHNTKLYNLSRIKLNGLEAWAAEAGMIQQKYFKGKFAPGKGPYEGEDTIQSE</sequence>
<name>A0AA90TX58_9EURY</name>
<dbReference type="AlphaFoldDB" id="A0AA90TX58"/>
<comment type="caution">
    <text evidence="1">The sequence shown here is derived from an EMBL/GenBank/DDBJ whole genome shotgun (WGS) entry which is preliminary data.</text>
</comment>
<dbReference type="RefSeq" id="WP_270096471.1">
    <property type="nucleotide sequence ID" value="NZ_JAQFFK010000003.1"/>
</dbReference>